<keyword evidence="8" id="KW-0175">Coiled coil</keyword>
<evidence type="ECO:0000256" key="1">
    <source>
        <dbReference type="ARBA" id="ARBA00004442"/>
    </source>
</evidence>
<evidence type="ECO:0000256" key="6">
    <source>
        <dbReference type="ARBA" id="ARBA00023136"/>
    </source>
</evidence>
<dbReference type="InterPro" id="IPR051906">
    <property type="entry name" value="TolC-like"/>
</dbReference>
<dbReference type="PANTHER" id="PTHR30026">
    <property type="entry name" value="OUTER MEMBRANE PROTEIN TOLC"/>
    <property type="match status" value="1"/>
</dbReference>
<protein>
    <submittedName>
        <fullName evidence="9">Outer membrane protein</fullName>
    </submittedName>
</protein>
<evidence type="ECO:0000256" key="4">
    <source>
        <dbReference type="ARBA" id="ARBA00022452"/>
    </source>
</evidence>
<keyword evidence="6" id="KW-0472">Membrane</keyword>
<accession>A0ABU0TPG3</accession>
<evidence type="ECO:0000256" key="7">
    <source>
        <dbReference type="ARBA" id="ARBA00023237"/>
    </source>
</evidence>
<name>A0ABU0TPG3_9FLAO</name>
<feature type="coiled-coil region" evidence="8">
    <location>
        <begin position="149"/>
        <end position="200"/>
    </location>
</feature>
<evidence type="ECO:0000256" key="5">
    <source>
        <dbReference type="ARBA" id="ARBA00022692"/>
    </source>
</evidence>
<sequence>MKKVLIIILGLSYLGANAQKKWSLRECVDYAVQHNLQVIQNEYSKQIQDANLKMAKREYLPSVSGSISNSASFGQTQFINTSIRNDNFSNSANVGANITVFNNGRIEKNIRKTEYDVQASQYDIETVKNDISLQIAQQYLTTLLNKEIVKISEAAVENAQKQYDRAKITTQVGTTAQTVLAEAESGLAREKQNLKTAEINVGRSLFALAQLLQLKEYRDFDVEDVNVPDQLAPQLQSVEEVLETAYQTQPQIKAAESRIRSAEAQTEITRTSFWPTLTASAGLGSFYNNRLNTNITGVDINGIPVVERSFFQQYKDNFGQQLALSLNVPLFNKGITKLQVEQSKINENVAKNSLEQQKQAVRQNVQKAQFDVDANYEAYLAAVEAEKSTRLSLDFADKSYAAGRSTIYDVNVARNNYANAQGSVAQAKFNYLFSLKLLNFYAGIPLSL</sequence>
<dbReference type="Pfam" id="PF02321">
    <property type="entry name" value="OEP"/>
    <property type="match status" value="2"/>
</dbReference>
<keyword evidence="3" id="KW-0813">Transport</keyword>
<proteinExistence type="inferred from homology"/>
<comment type="subcellular location">
    <subcellularLocation>
        <location evidence="1">Cell outer membrane</location>
    </subcellularLocation>
</comment>
<keyword evidence="7" id="KW-0998">Cell outer membrane</keyword>
<dbReference type="RefSeq" id="WP_307452233.1">
    <property type="nucleotide sequence ID" value="NZ_JAUTAL010000001.1"/>
</dbReference>
<organism evidence="9 10">
    <name type="scientific">Chryseobacterium camelliae</name>
    <dbReference type="NCBI Taxonomy" id="1265445"/>
    <lineage>
        <taxon>Bacteria</taxon>
        <taxon>Pseudomonadati</taxon>
        <taxon>Bacteroidota</taxon>
        <taxon>Flavobacteriia</taxon>
        <taxon>Flavobacteriales</taxon>
        <taxon>Weeksellaceae</taxon>
        <taxon>Chryseobacterium group</taxon>
        <taxon>Chryseobacterium</taxon>
    </lineage>
</organism>
<gene>
    <name evidence="9" type="ORF">QE404_003310</name>
</gene>
<dbReference type="Gene3D" id="1.20.1600.10">
    <property type="entry name" value="Outer membrane efflux proteins (OEP)"/>
    <property type="match status" value="1"/>
</dbReference>
<reference evidence="9 10" key="1">
    <citation type="submission" date="2023-07" db="EMBL/GenBank/DDBJ databases">
        <title>Functional and genomic diversity of the sorghum phyllosphere microbiome.</title>
        <authorList>
            <person name="Shade A."/>
        </authorList>
    </citation>
    <scope>NUCLEOTIDE SEQUENCE [LARGE SCALE GENOMIC DNA]</scope>
    <source>
        <strain evidence="9 10">SORGH_AS_1064</strain>
    </source>
</reference>
<dbReference type="EMBL" id="JAUTAL010000001">
    <property type="protein sequence ID" value="MDQ1098163.1"/>
    <property type="molecule type" value="Genomic_DNA"/>
</dbReference>
<dbReference type="Proteomes" id="UP001225072">
    <property type="component" value="Unassembled WGS sequence"/>
</dbReference>
<evidence type="ECO:0000313" key="10">
    <source>
        <dbReference type="Proteomes" id="UP001225072"/>
    </source>
</evidence>
<keyword evidence="4" id="KW-1134">Transmembrane beta strand</keyword>
<evidence type="ECO:0000256" key="3">
    <source>
        <dbReference type="ARBA" id="ARBA00022448"/>
    </source>
</evidence>
<dbReference type="PANTHER" id="PTHR30026:SF20">
    <property type="entry name" value="OUTER MEMBRANE PROTEIN TOLC"/>
    <property type="match status" value="1"/>
</dbReference>
<comment type="similarity">
    <text evidence="2">Belongs to the outer membrane factor (OMF) (TC 1.B.17) family.</text>
</comment>
<evidence type="ECO:0000256" key="8">
    <source>
        <dbReference type="SAM" id="Coils"/>
    </source>
</evidence>
<dbReference type="SUPFAM" id="SSF56954">
    <property type="entry name" value="Outer membrane efflux proteins (OEP)"/>
    <property type="match status" value="1"/>
</dbReference>
<keyword evidence="5" id="KW-0812">Transmembrane</keyword>
<dbReference type="InterPro" id="IPR003423">
    <property type="entry name" value="OMP_efflux"/>
</dbReference>
<keyword evidence="10" id="KW-1185">Reference proteome</keyword>
<evidence type="ECO:0000256" key="2">
    <source>
        <dbReference type="ARBA" id="ARBA00007613"/>
    </source>
</evidence>
<comment type="caution">
    <text evidence="9">The sequence shown here is derived from an EMBL/GenBank/DDBJ whole genome shotgun (WGS) entry which is preliminary data.</text>
</comment>
<evidence type="ECO:0000313" key="9">
    <source>
        <dbReference type="EMBL" id="MDQ1098163.1"/>
    </source>
</evidence>